<name>A0A2G9YZ23_9BACT</name>
<evidence type="ECO:0000313" key="2">
    <source>
        <dbReference type="EMBL" id="PIP24488.1"/>
    </source>
</evidence>
<dbReference type="EMBL" id="PCRQ01000016">
    <property type="protein sequence ID" value="PIP24488.1"/>
    <property type="molecule type" value="Genomic_DNA"/>
</dbReference>
<reference evidence="2 3" key="1">
    <citation type="submission" date="2017-09" db="EMBL/GenBank/DDBJ databases">
        <title>Depth-based differentiation of microbial function through sediment-hosted aquifers and enrichment of novel symbionts in the deep terrestrial subsurface.</title>
        <authorList>
            <person name="Probst A.J."/>
            <person name="Ladd B."/>
            <person name="Jarett J.K."/>
            <person name="Geller-Mcgrath D.E."/>
            <person name="Sieber C.M."/>
            <person name="Emerson J.B."/>
            <person name="Anantharaman K."/>
            <person name="Thomas B.C."/>
            <person name="Malmstrom R."/>
            <person name="Stieglmeier M."/>
            <person name="Klingl A."/>
            <person name="Woyke T."/>
            <person name="Ryan C.M."/>
            <person name="Banfield J.F."/>
        </authorList>
    </citation>
    <scope>NUCLEOTIDE SEQUENCE [LARGE SCALE GENOMIC DNA]</scope>
    <source>
        <strain evidence="2">CG23_combo_of_CG06-09_8_20_14_all_37_18</strain>
    </source>
</reference>
<feature type="domain" description="AAA+ ATPase" evidence="1">
    <location>
        <begin position="21"/>
        <end position="142"/>
    </location>
</feature>
<comment type="caution">
    <text evidence="2">The sequence shown here is derived from an EMBL/GenBank/DDBJ whole genome shotgun (WGS) entry which is preliminary data.</text>
</comment>
<dbReference type="Gene3D" id="3.40.50.300">
    <property type="entry name" value="P-loop containing nucleotide triphosphate hydrolases"/>
    <property type="match status" value="1"/>
</dbReference>
<dbReference type="InterPro" id="IPR025420">
    <property type="entry name" value="DUF4143"/>
</dbReference>
<dbReference type="AlphaFoldDB" id="A0A2G9YZ23"/>
<sequence length="381" mass="44441">MEKTFYIPQKHLENLKNFVQPNKVIVIYGSRRCGKTTLLKKFLEGVSEKYLFVNGEDIFVQEQLNSQSIIKLKNFVGDYKLLAIDEAQRIPNIGLNLKLIVDNIENIKVIATGSASFDLYQKLGEPLTGRKITLKLFPLAQLELAKIEKPHETKANLEARLIFGSYPEIILAKDDREKITYLRELASSYLCKDILEMNGLKHSDKLIKILQLLAFQIGSEVSSSEIASQAGINKKTVEKYFDLLEKVFVIFKIRGFSRNLRKEVSKSPKYYFYDLGVRNVLINNFNPINLRNDVGMLWENYIISERIKKQEYTGLQANNYFWRTYDKKEIDFVEERSGKLYAYEIKWEPKKISPPKDWNETYPHSEFLVISQDNYLEFILI</sequence>
<dbReference type="InterPro" id="IPR041682">
    <property type="entry name" value="AAA_14"/>
</dbReference>
<dbReference type="InterPro" id="IPR003593">
    <property type="entry name" value="AAA+_ATPase"/>
</dbReference>
<dbReference type="Pfam" id="PF13173">
    <property type="entry name" value="AAA_14"/>
    <property type="match status" value="1"/>
</dbReference>
<dbReference type="PANTHER" id="PTHR43566">
    <property type="entry name" value="CONSERVED PROTEIN"/>
    <property type="match status" value="1"/>
</dbReference>
<evidence type="ECO:0000313" key="3">
    <source>
        <dbReference type="Proteomes" id="UP000229952"/>
    </source>
</evidence>
<accession>A0A2G9YZ23</accession>
<gene>
    <name evidence="2" type="ORF">COX35_00425</name>
</gene>
<proteinExistence type="predicted"/>
<protein>
    <submittedName>
        <fullName evidence="2">AAA family ATPase</fullName>
    </submittedName>
</protein>
<dbReference type="Proteomes" id="UP000229952">
    <property type="component" value="Unassembled WGS sequence"/>
</dbReference>
<dbReference type="PANTHER" id="PTHR43566:SF1">
    <property type="entry name" value="AAA+ ATPASE DOMAIN-CONTAINING PROTEIN"/>
    <property type="match status" value="1"/>
</dbReference>
<dbReference type="SMART" id="SM00382">
    <property type="entry name" value="AAA"/>
    <property type="match status" value="1"/>
</dbReference>
<organism evidence="2 3">
    <name type="scientific">Candidatus Nealsonbacteria bacterium CG23_combo_of_CG06-09_8_20_14_all_37_18</name>
    <dbReference type="NCBI Taxonomy" id="1974720"/>
    <lineage>
        <taxon>Bacteria</taxon>
        <taxon>Candidatus Nealsoniibacteriota</taxon>
    </lineage>
</organism>
<dbReference type="Pfam" id="PF13635">
    <property type="entry name" value="DUF4143"/>
    <property type="match status" value="1"/>
</dbReference>
<evidence type="ECO:0000259" key="1">
    <source>
        <dbReference type="SMART" id="SM00382"/>
    </source>
</evidence>
<dbReference type="InterPro" id="IPR027417">
    <property type="entry name" value="P-loop_NTPase"/>
</dbReference>
<dbReference type="SUPFAM" id="SSF52540">
    <property type="entry name" value="P-loop containing nucleoside triphosphate hydrolases"/>
    <property type="match status" value="1"/>
</dbReference>